<sequence length="113" mass="14014">MIHDQNNRVKTLVLPKQQQQRKGKVEKCTFSSTVVRLRARRWGCACSLVRRSKVRRCDGVKLRRQRSGKWKQRARRALRRWPDRLRRRDDEVREEWTLRRKRRTINDDFRFQI</sequence>
<dbReference type="AlphaFoldDB" id="A0AAN9FUV8"/>
<proteinExistence type="predicted"/>
<protein>
    <submittedName>
        <fullName evidence="1">Uncharacterized protein</fullName>
    </submittedName>
</protein>
<keyword evidence="2" id="KW-1185">Reference proteome</keyword>
<accession>A0AAN9FUV8</accession>
<name>A0AAN9FUV8_CLITE</name>
<gene>
    <name evidence="1" type="ORF">RJT34_24822</name>
</gene>
<reference evidence="1 2" key="1">
    <citation type="submission" date="2024-01" db="EMBL/GenBank/DDBJ databases">
        <title>The genomes of 5 underutilized Papilionoideae crops provide insights into root nodulation and disease resistance.</title>
        <authorList>
            <person name="Yuan L."/>
        </authorList>
    </citation>
    <scope>NUCLEOTIDE SEQUENCE [LARGE SCALE GENOMIC DNA]</scope>
    <source>
        <strain evidence="1">LY-2023</strain>
        <tissue evidence="1">Leaf</tissue>
    </source>
</reference>
<comment type="caution">
    <text evidence="1">The sequence shown here is derived from an EMBL/GenBank/DDBJ whole genome shotgun (WGS) entry which is preliminary data.</text>
</comment>
<evidence type="ECO:0000313" key="1">
    <source>
        <dbReference type="EMBL" id="KAK7279765.1"/>
    </source>
</evidence>
<dbReference type="Proteomes" id="UP001359559">
    <property type="component" value="Unassembled WGS sequence"/>
</dbReference>
<organism evidence="1 2">
    <name type="scientific">Clitoria ternatea</name>
    <name type="common">Butterfly pea</name>
    <dbReference type="NCBI Taxonomy" id="43366"/>
    <lineage>
        <taxon>Eukaryota</taxon>
        <taxon>Viridiplantae</taxon>
        <taxon>Streptophyta</taxon>
        <taxon>Embryophyta</taxon>
        <taxon>Tracheophyta</taxon>
        <taxon>Spermatophyta</taxon>
        <taxon>Magnoliopsida</taxon>
        <taxon>eudicotyledons</taxon>
        <taxon>Gunneridae</taxon>
        <taxon>Pentapetalae</taxon>
        <taxon>rosids</taxon>
        <taxon>fabids</taxon>
        <taxon>Fabales</taxon>
        <taxon>Fabaceae</taxon>
        <taxon>Papilionoideae</taxon>
        <taxon>50 kb inversion clade</taxon>
        <taxon>NPAAA clade</taxon>
        <taxon>indigoferoid/millettioid clade</taxon>
        <taxon>Phaseoleae</taxon>
        <taxon>Clitoria</taxon>
    </lineage>
</organism>
<dbReference type="EMBL" id="JAYKXN010000006">
    <property type="protein sequence ID" value="KAK7279765.1"/>
    <property type="molecule type" value="Genomic_DNA"/>
</dbReference>
<evidence type="ECO:0000313" key="2">
    <source>
        <dbReference type="Proteomes" id="UP001359559"/>
    </source>
</evidence>